<name>A0ABT1MUW6_9RHOB</name>
<dbReference type="NCBIfam" id="TIGR02595">
    <property type="entry name" value="PEP_CTERM"/>
    <property type="match status" value="1"/>
</dbReference>
<keyword evidence="2" id="KW-0732">Signal</keyword>
<dbReference type="InterPro" id="IPR013424">
    <property type="entry name" value="Ice-binding_C"/>
</dbReference>
<keyword evidence="4" id="KW-1185">Reference proteome</keyword>
<keyword evidence="1" id="KW-0472">Membrane</keyword>
<proteinExistence type="predicted"/>
<keyword evidence="1" id="KW-0812">Transmembrane</keyword>
<evidence type="ECO:0000256" key="2">
    <source>
        <dbReference type="SAM" id="SignalP"/>
    </source>
</evidence>
<keyword evidence="1" id="KW-1133">Transmembrane helix</keyword>
<dbReference type="InterPro" id="IPR022472">
    <property type="entry name" value="VPLPA-CTERM"/>
</dbReference>
<dbReference type="EMBL" id="JAKZEU010000003">
    <property type="protein sequence ID" value="MCQ0970651.1"/>
    <property type="molecule type" value="Genomic_DNA"/>
</dbReference>
<comment type="caution">
    <text evidence="3">The sequence shown here is derived from an EMBL/GenBank/DDBJ whole genome shotgun (WGS) entry which is preliminary data.</text>
</comment>
<dbReference type="NCBIfam" id="TIGR03370">
    <property type="entry name" value="VPLPA-CTERM"/>
    <property type="match status" value="1"/>
</dbReference>
<feature type="signal peptide" evidence="2">
    <location>
        <begin position="1"/>
        <end position="23"/>
    </location>
</feature>
<gene>
    <name evidence="3" type="ORF">MLD63_09465</name>
</gene>
<feature type="transmembrane region" description="Helical" evidence="1">
    <location>
        <begin position="202"/>
        <end position="222"/>
    </location>
</feature>
<dbReference type="Proteomes" id="UP001203945">
    <property type="component" value="Unassembled WGS sequence"/>
</dbReference>
<reference evidence="3 4" key="1">
    <citation type="submission" date="2022-03" db="EMBL/GenBank/DDBJ databases">
        <authorList>
            <person name="He Y."/>
        </authorList>
    </citation>
    <scope>NUCLEOTIDE SEQUENCE [LARGE SCALE GENOMIC DNA]</scope>
    <source>
        <strain evidence="3 4">TK19116</strain>
    </source>
</reference>
<dbReference type="RefSeq" id="WP_255329672.1">
    <property type="nucleotide sequence ID" value="NZ_JAKZEU010000003.1"/>
</dbReference>
<accession>A0ABT1MUW6</accession>
<protein>
    <submittedName>
        <fullName evidence="3">VPLPA-CTERM sorting domain-containing protein</fullName>
    </submittedName>
</protein>
<evidence type="ECO:0000313" key="4">
    <source>
        <dbReference type="Proteomes" id="UP001203945"/>
    </source>
</evidence>
<sequence length="229" mass="23756">MNIKFALVGAVMAVAGSLGAAQAATIDLVNQGSTVWGSKNLYQDGVKITKGGSSTNVLAGLFMLKDKVSGTKFETFCIDVYNTLGTPPGKYDTTQTSWFSTKATEAVQKLYNTAYASVSTAVQAAGFQLALWEIVTEDTSKNGFDLSKGFFSATASSAVMNQAKSYLSGLTGKQTGSYDLTFFKSTSTPKGQDLLSATPSAVPVPASVLLLAGGLAGLGGIARRKAKKA</sequence>
<evidence type="ECO:0000256" key="1">
    <source>
        <dbReference type="SAM" id="Phobius"/>
    </source>
</evidence>
<feature type="chain" id="PRO_5046349431" evidence="2">
    <location>
        <begin position="24"/>
        <end position="229"/>
    </location>
</feature>
<organism evidence="3 4">
    <name type="scientific">Paracoccus albicereus</name>
    <dbReference type="NCBI Taxonomy" id="2922394"/>
    <lineage>
        <taxon>Bacteria</taxon>
        <taxon>Pseudomonadati</taxon>
        <taxon>Pseudomonadota</taxon>
        <taxon>Alphaproteobacteria</taxon>
        <taxon>Rhodobacterales</taxon>
        <taxon>Paracoccaceae</taxon>
        <taxon>Paracoccus</taxon>
    </lineage>
</organism>
<evidence type="ECO:0000313" key="3">
    <source>
        <dbReference type="EMBL" id="MCQ0970651.1"/>
    </source>
</evidence>